<feature type="compositionally biased region" description="Basic and acidic residues" evidence="23">
    <location>
        <begin position="483"/>
        <end position="494"/>
    </location>
</feature>
<dbReference type="PRINTS" id="PR00109">
    <property type="entry name" value="TYRKINASE"/>
</dbReference>
<dbReference type="Gene3D" id="3.80.10.10">
    <property type="entry name" value="Ribonuclease Inhibitor"/>
    <property type="match status" value="1"/>
</dbReference>
<keyword evidence="28" id="KW-1185">Reference proteome</keyword>
<dbReference type="GO" id="GO:0007399">
    <property type="term" value="P:nervous system development"/>
    <property type="evidence" value="ECO:0007669"/>
    <property type="project" value="UniProtKB-KW"/>
</dbReference>
<dbReference type="Pfam" id="PF07714">
    <property type="entry name" value="PK_Tyr_Ser-Thr"/>
    <property type="match status" value="1"/>
</dbReference>
<dbReference type="InterPro" id="IPR000719">
    <property type="entry name" value="Prot_kinase_dom"/>
</dbReference>
<name>F2Q754_APLCA</name>
<keyword evidence="16" id="KW-0829">Tyrosine-protein kinase</keyword>
<evidence type="ECO:0000256" key="21">
    <source>
        <dbReference type="PROSITE-ProRule" id="PRU10141"/>
    </source>
</evidence>
<comment type="similarity">
    <text evidence="22">Belongs to the protein kinase superfamily. Tyr protein kinase family. Insulin receptor subfamily.</text>
</comment>
<evidence type="ECO:0000256" key="6">
    <source>
        <dbReference type="ARBA" id="ARBA00022692"/>
    </source>
</evidence>
<dbReference type="GO" id="GO:0043121">
    <property type="term" value="F:neurotrophin binding"/>
    <property type="evidence" value="ECO:0007669"/>
    <property type="project" value="TreeGrafter"/>
</dbReference>
<keyword evidence="19" id="KW-0325">Glycoprotein</keyword>
<evidence type="ECO:0000313" key="29">
    <source>
        <dbReference type="RefSeq" id="NP_001232923.1"/>
    </source>
</evidence>
<keyword evidence="4" id="KW-0433">Leucine-rich repeat</keyword>
<evidence type="ECO:0000313" key="27">
    <source>
        <dbReference type="EMBL" id="ACZ37086.1"/>
    </source>
</evidence>
<dbReference type="InterPro" id="IPR013783">
    <property type="entry name" value="Ig-like_fold"/>
</dbReference>
<proteinExistence type="evidence at transcript level"/>
<dbReference type="Gene3D" id="3.30.200.20">
    <property type="entry name" value="Phosphorylase Kinase, domain 1"/>
    <property type="match status" value="1"/>
</dbReference>
<keyword evidence="12 21" id="KW-0067">ATP-binding</keyword>
<dbReference type="PROSITE" id="PS00107">
    <property type="entry name" value="PROTEIN_KINASE_ATP"/>
    <property type="match status" value="1"/>
</dbReference>
<feature type="domain" description="Protein kinase" evidence="26">
    <location>
        <begin position="614"/>
        <end position="896"/>
    </location>
</feature>
<dbReference type="GO" id="GO:0007169">
    <property type="term" value="P:cell surface receptor protein tyrosine kinase signaling pathway"/>
    <property type="evidence" value="ECO:0007669"/>
    <property type="project" value="InterPro"/>
</dbReference>
<keyword evidence="14 24" id="KW-1133">Transmembrane helix</keyword>
<evidence type="ECO:0000256" key="19">
    <source>
        <dbReference type="ARBA" id="ARBA00023180"/>
    </source>
</evidence>
<dbReference type="PROSITE" id="PS00239">
    <property type="entry name" value="RECEPTOR_TYR_KIN_II"/>
    <property type="match status" value="1"/>
</dbReference>
<dbReference type="CTD" id="34376"/>
<dbReference type="SUPFAM" id="SSF48726">
    <property type="entry name" value="Immunoglobulin"/>
    <property type="match status" value="1"/>
</dbReference>
<feature type="region of interest" description="Disordered" evidence="23">
    <location>
        <begin position="476"/>
        <end position="511"/>
    </location>
</feature>
<keyword evidence="10 27" id="KW-0418">Kinase</keyword>
<dbReference type="InterPro" id="IPR017441">
    <property type="entry name" value="Protein_kinase_ATP_BS"/>
</dbReference>
<evidence type="ECO:0000256" key="15">
    <source>
        <dbReference type="ARBA" id="ARBA00023136"/>
    </source>
</evidence>
<gene>
    <name evidence="29" type="primary">trk</name>
</gene>
<evidence type="ECO:0000256" key="24">
    <source>
        <dbReference type="SAM" id="Phobius"/>
    </source>
</evidence>
<evidence type="ECO:0000256" key="22">
    <source>
        <dbReference type="RuleBase" id="RU000312"/>
    </source>
</evidence>
<dbReference type="GO" id="GO:0051897">
    <property type="term" value="P:positive regulation of phosphatidylinositol 3-kinase/protein kinase B signal transduction"/>
    <property type="evidence" value="ECO:0007669"/>
    <property type="project" value="TreeGrafter"/>
</dbReference>
<dbReference type="PROSITE" id="PS00109">
    <property type="entry name" value="PROTEIN_KINASE_TYR"/>
    <property type="match status" value="1"/>
</dbReference>
<keyword evidence="3 22" id="KW-0597">Phosphoprotein</keyword>
<evidence type="ECO:0000256" key="3">
    <source>
        <dbReference type="ARBA" id="ARBA00022553"/>
    </source>
</evidence>
<dbReference type="Proteomes" id="UP000694888">
    <property type="component" value="Unplaced"/>
</dbReference>
<evidence type="ECO:0000256" key="13">
    <source>
        <dbReference type="ARBA" id="ARBA00022902"/>
    </source>
</evidence>
<dbReference type="InterPro" id="IPR008266">
    <property type="entry name" value="Tyr_kinase_AS"/>
</dbReference>
<evidence type="ECO:0000256" key="17">
    <source>
        <dbReference type="ARBA" id="ARBA00023157"/>
    </source>
</evidence>
<evidence type="ECO:0000256" key="16">
    <source>
        <dbReference type="ARBA" id="ARBA00023137"/>
    </source>
</evidence>
<keyword evidence="18 22" id="KW-0675">Receptor</keyword>
<dbReference type="InterPro" id="IPR011009">
    <property type="entry name" value="Kinase-like_dom_sf"/>
</dbReference>
<evidence type="ECO:0000256" key="4">
    <source>
        <dbReference type="ARBA" id="ARBA00022614"/>
    </source>
</evidence>
<keyword evidence="11" id="KW-0221">Differentiation</keyword>
<evidence type="ECO:0000256" key="5">
    <source>
        <dbReference type="ARBA" id="ARBA00022679"/>
    </source>
</evidence>
<feature type="signal peptide" evidence="25 29">
    <location>
        <begin position="1"/>
        <end position="27"/>
    </location>
</feature>
<keyword evidence="8" id="KW-0677">Repeat</keyword>
<dbReference type="GO" id="GO:0030424">
    <property type="term" value="C:axon"/>
    <property type="evidence" value="ECO:0007669"/>
    <property type="project" value="TreeGrafter"/>
</dbReference>
<reference evidence="29" key="2">
    <citation type="submission" date="2025-05" db="UniProtKB">
        <authorList>
            <consortium name="RefSeq"/>
        </authorList>
    </citation>
    <scope>IDENTIFICATION</scope>
</reference>
<keyword evidence="7 25" id="KW-0732">Signal</keyword>
<dbReference type="Gene3D" id="2.60.40.10">
    <property type="entry name" value="Immunoglobulins"/>
    <property type="match status" value="1"/>
</dbReference>
<evidence type="ECO:0000256" key="18">
    <source>
        <dbReference type="ARBA" id="ARBA00023170"/>
    </source>
</evidence>
<dbReference type="SMART" id="SM00219">
    <property type="entry name" value="TyrKc"/>
    <property type="match status" value="1"/>
</dbReference>
<organism evidence="27">
    <name type="scientific">Aplysia californica</name>
    <name type="common">California sea hare</name>
    <dbReference type="NCBI Taxonomy" id="6500"/>
    <lineage>
        <taxon>Eukaryota</taxon>
        <taxon>Metazoa</taxon>
        <taxon>Spiralia</taxon>
        <taxon>Lophotrochozoa</taxon>
        <taxon>Mollusca</taxon>
        <taxon>Gastropoda</taxon>
        <taxon>Heterobranchia</taxon>
        <taxon>Euthyneura</taxon>
        <taxon>Tectipleura</taxon>
        <taxon>Aplysiida</taxon>
        <taxon>Aplysioidea</taxon>
        <taxon>Aplysiidae</taxon>
        <taxon>Aplysia</taxon>
    </lineage>
</organism>
<evidence type="ECO:0000256" key="25">
    <source>
        <dbReference type="SAM" id="SignalP"/>
    </source>
</evidence>
<dbReference type="EC" id="2.7.10.1" evidence="22"/>
<comment type="catalytic activity">
    <reaction evidence="20 22">
        <text>L-tyrosyl-[protein] + ATP = O-phospho-L-tyrosyl-[protein] + ADP + H(+)</text>
        <dbReference type="Rhea" id="RHEA:10596"/>
        <dbReference type="Rhea" id="RHEA-COMP:10136"/>
        <dbReference type="Rhea" id="RHEA-COMP:20101"/>
        <dbReference type="ChEBI" id="CHEBI:15378"/>
        <dbReference type="ChEBI" id="CHEBI:30616"/>
        <dbReference type="ChEBI" id="CHEBI:46858"/>
        <dbReference type="ChEBI" id="CHEBI:61978"/>
        <dbReference type="ChEBI" id="CHEBI:456216"/>
        <dbReference type="EC" id="2.7.10.1"/>
    </reaction>
</comment>
<dbReference type="GO" id="GO:0005886">
    <property type="term" value="C:plasma membrane"/>
    <property type="evidence" value="ECO:0007669"/>
    <property type="project" value="TreeGrafter"/>
</dbReference>
<dbReference type="RefSeq" id="NP_001232923.1">
    <property type="nucleotide sequence ID" value="NM_001245994.1"/>
</dbReference>
<evidence type="ECO:0000256" key="2">
    <source>
        <dbReference type="ARBA" id="ARBA00022473"/>
    </source>
</evidence>
<keyword evidence="17" id="KW-1015">Disulfide bond</keyword>
<feature type="binding site" evidence="21">
    <location>
        <position position="648"/>
    </location>
    <ligand>
        <name>ATP</name>
        <dbReference type="ChEBI" id="CHEBI:30616"/>
    </ligand>
</feature>
<dbReference type="InterPro" id="IPR001245">
    <property type="entry name" value="Ser-Thr/Tyr_kinase_cat_dom"/>
</dbReference>
<feature type="transmembrane region" description="Helical" evidence="24">
    <location>
        <begin position="527"/>
        <end position="549"/>
    </location>
</feature>
<evidence type="ECO:0000256" key="8">
    <source>
        <dbReference type="ARBA" id="ARBA00022737"/>
    </source>
</evidence>
<dbReference type="FunFam" id="1.10.510.10:FF:000034">
    <property type="entry name" value="Tyrosine-protein kinase receptor"/>
    <property type="match status" value="1"/>
</dbReference>
<dbReference type="EMBL" id="FJ861323">
    <property type="protein sequence ID" value="ACZ37086.1"/>
    <property type="molecule type" value="mRNA"/>
</dbReference>
<keyword evidence="2" id="KW-0217">Developmental protein</keyword>
<dbReference type="GO" id="GO:0043235">
    <property type="term" value="C:receptor complex"/>
    <property type="evidence" value="ECO:0007669"/>
    <property type="project" value="TreeGrafter"/>
</dbReference>
<reference evidence="27" key="1">
    <citation type="submission" date="2009-03" db="EMBL/GenBank/DDBJ databases">
        <title>Invertebrate Neurotrophin Signaling/Differentially Spliced and Processed Neurotrophin Isoforms and a Cognate Trk Receptor Mediate Synaptic Growth and Plasticity in Aplysia.</title>
        <authorList>
            <person name="Kassabov S.R."/>
            <person name="Choi Y.-B."/>
            <person name="Karl K.A."/>
            <person name="Vishwasrao H.D."/>
            <person name="Fiumara F."/>
            <person name="Bailey C.H."/>
            <person name="Kandel E.R."/>
        </authorList>
    </citation>
    <scope>NUCLEOTIDE SEQUENCE</scope>
    <source>
        <tissue evidence="27">CNS</tissue>
    </source>
</reference>
<dbReference type="GO" id="GO:0004714">
    <property type="term" value="F:transmembrane receptor protein tyrosine kinase activity"/>
    <property type="evidence" value="ECO:0007669"/>
    <property type="project" value="UniProtKB-EC"/>
</dbReference>
<keyword evidence="13" id="KW-0524">Neurogenesis</keyword>
<evidence type="ECO:0000256" key="9">
    <source>
        <dbReference type="ARBA" id="ARBA00022741"/>
    </source>
</evidence>
<dbReference type="GO" id="GO:0010976">
    <property type="term" value="P:positive regulation of neuron projection development"/>
    <property type="evidence" value="ECO:0007669"/>
    <property type="project" value="TreeGrafter"/>
</dbReference>
<sequence length="902" mass="101523">MEANRIVYFLHTLGLLLWWLPFPCCRCGSNGSIACPEMCTCESNLTPNNTAGVIVTCNLTDTLTTLPQMDPKDAETVTELAIQNQPHFRSLDGEAIQFYKHLEVLIITNTSLKYVNESTFSHTLRLNTLDLRSNLISRFHEQIVKDTVIEHLLLSGNPLPCNCSHQWLQVTILHIDTDMFCLAQTQDVWRGDLAGERQSWNESGILTNKTADRALLALSDVDFSHCEKPLVLLPDGFLQVSDSQELSTRCQAHSDAQVSIAWSVPPLAAWWTTTQVYQGATAHGDNDDVDGAEEMTDVEKGEEGEDLGKVNETAKTSTYIAISEIQIHNLSVTDHYQPVSCVATNDVGSTTLSFRIIVPSAPNITSLRARKRYSLQIRFRVTGWPVPSLMWYHDGRVSPSSRLNQDYYSKNDSEKGEIHGARVFESEFPGMAGQYTLEAKNSIGGVNKTIWIAPGGLVPADINEFGLRPHPGISGVLRGRNKPANERVYGHGHDQLPSQSNETHPGLNSSSTNITATDKSFINSSQIIVITSTCVALLFVCAVVIFCIIRRRKSRVLARGRNARSQMFSAWKSTLQESVPLTGVQLVDNPNYNGHGRKRDESSSSLRKIKLETILLIRAIGEGAFGRVFLGTCAHLLKKDEFTFVAVKTLKGDCNELVRADFEREAEMLATLQHRNIVTFYGVCTEGEQWMMVFEFMEHGDLNKYLRDRDPDSRIRVHENNRADQPLHTDELMKIIMQIGNGMEYLASQHFVHRDLATRNCLVGSSYIVKIGDFGMSRDVYSTDYYRVGDAAVLPVRWLPPESLVYRTFTVESDVWSFGVTVWEIYTYGKQPWYEYSNMQVIEHIRNCKLLSRPPNCPDVVFDLMLGCWKANPQERLTMSQICNILREELSKHPVYLPIIPS</sequence>
<evidence type="ECO:0000256" key="7">
    <source>
        <dbReference type="ARBA" id="ARBA00022729"/>
    </source>
</evidence>
<feature type="chain" id="PRO_5003288587" description="Tyrosine-protein kinase receptor" evidence="25 29">
    <location>
        <begin position="28"/>
        <end position="902"/>
    </location>
</feature>
<dbReference type="SUPFAM" id="SSF52058">
    <property type="entry name" value="L domain-like"/>
    <property type="match status" value="1"/>
</dbReference>
<evidence type="ECO:0000256" key="20">
    <source>
        <dbReference type="ARBA" id="ARBA00051243"/>
    </source>
</evidence>
<dbReference type="AlphaFoldDB" id="F2Q754"/>
<dbReference type="InterPro" id="IPR020635">
    <property type="entry name" value="Tyr_kinase_cat_dom"/>
</dbReference>
<dbReference type="PANTHER" id="PTHR24416:SF614">
    <property type="entry name" value="PROTEIN KINASE DOMAIN-CONTAINING PROTEIN"/>
    <property type="match status" value="1"/>
</dbReference>
<dbReference type="SUPFAM" id="SSF56112">
    <property type="entry name" value="Protein kinase-like (PK-like)"/>
    <property type="match status" value="1"/>
</dbReference>
<evidence type="ECO:0000256" key="11">
    <source>
        <dbReference type="ARBA" id="ARBA00022782"/>
    </source>
</evidence>
<evidence type="ECO:0000256" key="10">
    <source>
        <dbReference type="ARBA" id="ARBA00022777"/>
    </source>
</evidence>
<keyword evidence="9 21" id="KW-0547">Nucleotide-binding</keyword>
<feature type="compositionally biased region" description="Polar residues" evidence="23">
    <location>
        <begin position="496"/>
        <end position="511"/>
    </location>
</feature>
<keyword evidence="6 22" id="KW-0812">Transmembrane</keyword>
<dbReference type="OrthoDB" id="3256376at2759"/>
<dbReference type="InterPro" id="IPR032675">
    <property type="entry name" value="LRR_dom_sf"/>
</dbReference>
<dbReference type="InterPro" id="IPR050122">
    <property type="entry name" value="RTK"/>
</dbReference>
<dbReference type="InterPro" id="IPR036179">
    <property type="entry name" value="Ig-like_dom_sf"/>
</dbReference>
<evidence type="ECO:0000259" key="26">
    <source>
        <dbReference type="PROSITE" id="PS50011"/>
    </source>
</evidence>
<dbReference type="Pfam" id="PF13855">
    <property type="entry name" value="LRR_8"/>
    <property type="match status" value="1"/>
</dbReference>
<dbReference type="GeneID" id="100579130"/>
<dbReference type="GO" id="GO:0005524">
    <property type="term" value="F:ATP binding"/>
    <property type="evidence" value="ECO:0007669"/>
    <property type="project" value="UniProtKB-UniRule"/>
</dbReference>
<dbReference type="PANTHER" id="PTHR24416">
    <property type="entry name" value="TYROSINE-PROTEIN KINASE RECEPTOR"/>
    <property type="match status" value="1"/>
</dbReference>
<dbReference type="GO" id="GO:0030154">
    <property type="term" value="P:cell differentiation"/>
    <property type="evidence" value="ECO:0007669"/>
    <property type="project" value="UniProtKB-KW"/>
</dbReference>
<accession>F2Q754</accession>
<dbReference type="Gene3D" id="1.10.510.10">
    <property type="entry name" value="Transferase(Phosphotransferase) domain 1"/>
    <property type="match status" value="1"/>
</dbReference>
<evidence type="ECO:0000256" key="23">
    <source>
        <dbReference type="SAM" id="MobiDB-lite"/>
    </source>
</evidence>
<dbReference type="GO" id="GO:0005030">
    <property type="term" value="F:neurotrophin receptor activity"/>
    <property type="evidence" value="ECO:0007669"/>
    <property type="project" value="TreeGrafter"/>
</dbReference>
<dbReference type="InterPro" id="IPR002011">
    <property type="entry name" value="Tyr_kinase_rcpt_2_CS"/>
</dbReference>
<keyword evidence="5" id="KW-0808">Transferase</keyword>
<dbReference type="FunFam" id="3.30.200.20:FF:000033">
    <property type="entry name" value="Tyrosine-protein kinase receptor"/>
    <property type="match status" value="1"/>
</dbReference>
<dbReference type="InterPro" id="IPR001611">
    <property type="entry name" value="Leu-rich_rpt"/>
</dbReference>
<protein>
    <recommendedName>
        <fullName evidence="22">Tyrosine-protein kinase receptor</fullName>
        <ecNumber evidence="22">2.7.10.1</ecNumber>
    </recommendedName>
</protein>
<dbReference type="PROSITE" id="PS50011">
    <property type="entry name" value="PROTEIN_KINASE_DOM"/>
    <property type="match status" value="1"/>
</dbReference>
<evidence type="ECO:0000256" key="12">
    <source>
        <dbReference type="ARBA" id="ARBA00022840"/>
    </source>
</evidence>
<evidence type="ECO:0000256" key="14">
    <source>
        <dbReference type="ARBA" id="ARBA00022989"/>
    </source>
</evidence>
<dbReference type="GO" id="GO:1990090">
    <property type="term" value="P:cellular response to nerve growth factor stimulus"/>
    <property type="evidence" value="ECO:0007669"/>
    <property type="project" value="TreeGrafter"/>
</dbReference>
<evidence type="ECO:0000256" key="1">
    <source>
        <dbReference type="ARBA" id="ARBA00004479"/>
    </source>
</evidence>
<evidence type="ECO:0000313" key="28">
    <source>
        <dbReference type="Proteomes" id="UP000694888"/>
    </source>
</evidence>
<keyword evidence="15 24" id="KW-0472">Membrane</keyword>
<comment type="subcellular location">
    <subcellularLocation>
        <location evidence="1">Membrane</location>
        <topology evidence="1">Single-pass type I membrane protein</topology>
    </subcellularLocation>
</comment>